<dbReference type="Gene3D" id="3.40.50.150">
    <property type="entry name" value="Vaccinia Virus protein VP39"/>
    <property type="match status" value="1"/>
</dbReference>
<dbReference type="EMBL" id="LAZR01067077">
    <property type="protein sequence ID" value="KKK52324.1"/>
    <property type="molecule type" value="Genomic_DNA"/>
</dbReference>
<protein>
    <recommendedName>
        <fullName evidence="2">DNA (cytosine-5-)-methyltransferase</fullName>
    </recommendedName>
</protein>
<comment type="caution">
    <text evidence="1">The sequence shown here is derived from an EMBL/GenBank/DDBJ whole genome shotgun (WGS) entry which is preliminary data.</text>
</comment>
<name>A0A0F8YDX0_9ZZZZ</name>
<sequence>MSFCLSKLRIVKIMKHKLCIDFCSGLKGFSIAFIEDVDWEVITVDIEIKFNPTICKDIRKVTVGEIYREASILMSEYDQIVILASPPCERFSIAPHVWPLPGVGRSLEIVGAILELIIAIKPNYWCLENPGNGLLRWFIGKPAIRIRLNVFGYKTVKPTGLWGNIPIGLINDSPRKNKDKNAFANFASKRSDIRAKLPHGLSDALLKGVSE</sequence>
<gene>
    <name evidence="1" type="ORF">LCGC14_3106060</name>
</gene>
<dbReference type="AlphaFoldDB" id="A0A0F8YDX0"/>
<reference evidence="1" key="1">
    <citation type="journal article" date="2015" name="Nature">
        <title>Complex archaea that bridge the gap between prokaryotes and eukaryotes.</title>
        <authorList>
            <person name="Spang A."/>
            <person name="Saw J.H."/>
            <person name="Jorgensen S.L."/>
            <person name="Zaremba-Niedzwiedzka K."/>
            <person name="Martijn J."/>
            <person name="Lind A.E."/>
            <person name="van Eijk R."/>
            <person name="Schleper C."/>
            <person name="Guy L."/>
            <person name="Ettema T.J."/>
        </authorList>
    </citation>
    <scope>NUCLEOTIDE SEQUENCE</scope>
</reference>
<evidence type="ECO:0008006" key="2">
    <source>
        <dbReference type="Google" id="ProtNLM"/>
    </source>
</evidence>
<dbReference type="InterPro" id="IPR029063">
    <property type="entry name" value="SAM-dependent_MTases_sf"/>
</dbReference>
<accession>A0A0F8YDX0</accession>
<organism evidence="1">
    <name type="scientific">marine sediment metagenome</name>
    <dbReference type="NCBI Taxonomy" id="412755"/>
    <lineage>
        <taxon>unclassified sequences</taxon>
        <taxon>metagenomes</taxon>
        <taxon>ecological metagenomes</taxon>
    </lineage>
</organism>
<dbReference type="SUPFAM" id="SSF53335">
    <property type="entry name" value="S-adenosyl-L-methionine-dependent methyltransferases"/>
    <property type="match status" value="1"/>
</dbReference>
<evidence type="ECO:0000313" key="1">
    <source>
        <dbReference type="EMBL" id="KKK52324.1"/>
    </source>
</evidence>
<proteinExistence type="predicted"/>